<proteinExistence type="predicted"/>
<accession>A0A927KB82</accession>
<feature type="region of interest" description="Disordered" evidence="1">
    <location>
        <begin position="31"/>
        <end position="90"/>
    </location>
</feature>
<feature type="transmembrane region" description="Helical" evidence="2">
    <location>
        <begin position="746"/>
        <end position="766"/>
    </location>
</feature>
<dbReference type="EMBL" id="JACYXZ010000005">
    <property type="protein sequence ID" value="MBD8871000.1"/>
    <property type="molecule type" value="Genomic_DNA"/>
</dbReference>
<sequence>MIRRLAVLLALAVVVLGLAVAWTPGGAEPALEEISAPGPRSPSGPAEPTGTDDRPASAPAGGVDRAGRAPVDRSTSRTTRRVREAVPARAQEGRDFTVSLDRVSPVIPRSGPLRLSGTVTNVSEQTWTSINVHPLTSFYPMTSARELQVSAASDPEIYLGPRITEAGAFDNSIETLGPGETARWSVRIRRDLLRISEEEGVYWVGVHVLGADEDGLRDGTAHGRARSFVPLVGRGRDRVPTSLVLPVRRIVERTPEGRLADVAGWTEALSPGGRLANLLDFARTSRDLPLTWVIDPAVPAAVRQLARGNPELSLAPSGGAGDGSEGGDASEDGGEGGDEADGDEEPAAGDDPAEQPEPDPDAIPAVQPAKDWLDDLAELTTGRRVLGLPYGDVDVVAAADNAPGLYARARALSETTFDELGILAQPAVLSPSGLLTDAALALVPDDVEVLLSDEALPARFSSAESGPSTITVAGNRVAVYDAAAGTGGPGPDRRLARVALRQRILAEAAVRSLAGGSGSLQVVLPPGFDPGTGGRAFFAGLDQRFVDPRSAGVDPTGPAPEVAEVTYPQRQLRRELPAAQLASAQQLVEAGQTLDGILPGTDAVAPQVLAQALTGVSYETRDDPEEAALATRRTADRIRDLLGLVRIEAPSFVILSSETGPFAVTVTNDLDQPVELRIEAYTADDLVIRAPEKVELEAGTQQTVELDAEARSIGVHAVRLVAAGEDGSLLGSSDVLNVRSNSVGTVIWVILGVGVGILFLAIPVRWARRRRRAAREGGTAPALQVRGRRDGTA</sequence>
<dbReference type="Proteomes" id="UP000616839">
    <property type="component" value="Unassembled WGS sequence"/>
</dbReference>
<feature type="compositionally biased region" description="Acidic residues" evidence="1">
    <location>
        <begin position="328"/>
        <end position="360"/>
    </location>
</feature>
<keyword evidence="2" id="KW-0812">Transmembrane</keyword>
<name>A0A927KB82_9ACTN</name>
<organism evidence="3 4">
    <name type="scientific">Nocardioides donggukensis</name>
    <dbReference type="NCBI Taxonomy" id="2774019"/>
    <lineage>
        <taxon>Bacteria</taxon>
        <taxon>Bacillati</taxon>
        <taxon>Actinomycetota</taxon>
        <taxon>Actinomycetes</taxon>
        <taxon>Propionibacteriales</taxon>
        <taxon>Nocardioidaceae</taxon>
        <taxon>Nocardioides</taxon>
    </lineage>
</organism>
<dbReference type="InterPro" id="IPR046112">
    <property type="entry name" value="DUF6049"/>
</dbReference>
<evidence type="ECO:0000256" key="2">
    <source>
        <dbReference type="SAM" id="Phobius"/>
    </source>
</evidence>
<feature type="compositionally biased region" description="Basic and acidic residues" evidence="1">
    <location>
        <begin position="65"/>
        <end position="90"/>
    </location>
</feature>
<keyword evidence="4" id="KW-1185">Reference proteome</keyword>
<evidence type="ECO:0000256" key="1">
    <source>
        <dbReference type="SAM" id="MobiDB-lite"/>
    </source>
</evidence>
<dbReference type="RefSeq" id="WP_192144348.1">
    <property type="nucleotide sequence ID" value="NZ_JACYXZ010000005.1"/>
</dbReference>
<dbReference type="Pfam" id="PF19516">
    <property type="entry name" value="DUF6049"/>
    <property type="match status" value="2"/>
</dbReference>
<evidence type="ECO:0000313" key="4">
    <source>
        <dbReference type="Proteomes" id="UP000616839"/>
    </source>
</evidence>
<gene>
    <name evidence="3" type="ORF">IE331_15350</name>
</gene>
<keyword evidence="2" id="KW-0472">Membrane</keyword>
<keyword evidence="2" id="KW-1133">Transmembrane helix</keyword>
<feature type="compositionally biased region" description="Low complexity" evidence="1">
    <location>
        <begin position="35"/>
        <end position="48"/>
    </location>
</feature>
<dbReference type="AlphaFoldDB" id="A0A927KB82"/>
<feature type="region of interest" description="Disordered" evidence="1">
    <location>
        <begin position="310"/>
        <end position="366"/>
    </location>
</feature>
<reference evidence="3" key="1">
    <citation type="submission" date="2020-09" db="EMBL/GenBank/DDBJ databases">
        <title>Nocardioides sp. strain MJB4 16S ribosomal RNA gene Genome sequencing and assembly.</title>
        <authorList>
            <person name="Kim I."/>
        </authorList>
    </citation>
    <scope>NUCLEOTIDE SEQUENCE</scope>
    <source>
        <strain evidence="3">MJB4</strain>
    </source>
</reference>
<evidence type="ECO:0000313" key="3">
    <source>
        <dbReference type="EMBL" id="MBD8871000.1"/>
    </source>
</evidence>
<protein>
    <submittedName>
        <fullName evidence="3">Uncharacterized protein</fullName>
    </submittedName>
</protein>
<comment type="caution">
    <text evidence="3">The sequence shown here is derived from an EMBL/GenBank/DDBJ whole genome shotgun (WGS) entry which is preliminary data.</text>
</comment>